<evidence type="ECO:0000259" key="18">
    <source>
        <dbReference type="Pfam" id="PF07715"/>
    </source>
</evidence>
<gene>
    <name evidence="19" type="ORF">MED92_02873</name>
</gene>
<proteinExistence type="inferred from homology"/>
<dbReference type="InterPro" id="IPR010105">
    <property type="entry name" value="TonB_sidphr_rcpt"/>
</dbReference>
<keyword evidence="5" id="KW-0410">Iron transport</keyword>
<keyword evidence="3 14" id="KW-0813">Transport</keyword>
<dbReference type="GO" id="GO:0009279">
    <property type="term" value="C:cell outer membrane"/>
    <property type="evidence" value="ECO:0007669"/>
    <property type="project" value="UniProtKB-SubCell"/>
</dbReference>
<dbReference type="InterPro" id="IPR000531">
    <property type="entry name" value="Beta-barrel_TonB"/>
</dbReference>
<dbReference type="GO" id="GO:0015344">
    <property type="term" value="F:siderophore uptake transmembrane transporter activity"/>
    <property type="evidence" value="ECO:0007669"/>
    <property type="project" value="TreeGrafter"/>
</dbReference>
<dbReference type="GO" id="GO:0038023">
    <property type="term" value="F:signaling receptor activity"/>
    <property type="evidence" value="ECO:0007669"/>
    <property type="project" value="InterPro"/>
</dbReference>
<evidence type="ECO:0000256" key="7">
    <source>
        <dbReference type="ARBA" id="ARBA00022729"/>
    </source>
</evidence>
<protein>
    <submittedName>
        <fullName evidence="19">Outer membrane protein</fullName>
    </submittedName>
</protein>
<evidence type="ECO:0000256" key="13">
    <source>
        <dbReference type="ARBA" id="ARBA00023237"/>
    </source>
</evidence>
<dbReference type="Pfam" id="PF07715">
    <property type="entry name" value="Plug"/>
    <property type="match status" value="1"/>
</dbReference>
<keyword evidence="11 14" id="KW-0472">Membrane</keyword>
<evidence type="ECO:0000256" key="2">
    <source>
        <dbReference type="ARBA" id="ARBA00009810"/>
    </source>
</evidence>
<dbReference type="PROSITE" id="PS52016">
    <property type="entry name" value="TONB_DEPENDENT_REC_3"/>
    <property type="match status" value="1"/>
</dbReference>
<dbReference type="AlphaFoldDB" id="A0A7U8GSY1"/>
<evidence type="ECO:0000256" key="3">
    <source>
        <dbReference type="ARBA" id="ARBA00022448"/>
    </source>
</evidence>
<feature type="signal peptide" evidence="16">
    <location>
        <begin position="1"/>
        <end position="25"/>
    </location>
</feature>
<sequence length="683" mass="75096">MTHKKYLAVCIAAASMGITSLQVVAEETVQNDKVTVVGQESKGLAQPLEVEAQVSKVGAPIEELPYSVAVIDQDFIQSTGAKNIQDALLYTSGVNAGNFGIDTRIDSAMVRGADPLKYLDGLRSHYSHYNNVRPSIFALEQVEVLKGPSSVLYGQSTVGGLVNAVSKRPKEEQQGEFWAQVGSFDRKQLAADWTGAVDDEGKVLVRFVGLARDSGTQVDYADDDELLFMPSVTWRITDKTQITAIANYQKREGAVNAMFLPQQGTLDAHPLGFIDPSRFVGEPDWDKYDREQKALTLEFEHAFNESWRLKSVARYVDANTETREIFTAAPWGATANASGDIVRRATMSDRSTEGFSIDTRVNGNFKIADTEHKLTLGIDHQDITTDEWNKYSQFTSSINLFNPVYGSLPVIDPSDITDPDAVTTKQLGVYVADHIKIGNNIISTALRHDRADTNGSVKSALSKHLGYMYQFDSGISPYVSYSESFEPNTDSDGAGGILEPTEGEQMEYGVKYLSPDSSTSVTLAYFEIEETGRVSSGSTPGGLAQSNAEIDGWELEARKNWDRFSVLFNYSDLNTKDENGPRIPYLSERQASLWSHYQFPSNWKAGFGVRYTGDTVGWGGTGPAVPGVTLLDAMVGYETGDWEFTADVKNLTNKTYVAWCRSAGTDCGYGEKLNATLNARYKF</sequence>
<evidence type="ECO:0000256" key="15">
    <source>
        <dbReference type="RuleBase" id="RU003357"/>
    </source>
</evidence>
<comment type="subcellular location">
    <subcellularLocation>
        <location evidence="1 14">Cell outer membrane</location>
        <topology evidence="1 14">Multi-pass membrane protein</topology>
    </subcellularLocation>
</comment>
<dbReference type="RefSeq" id="WP_007022591.1">
    <property type="nucleotide sequence ID" value="NZ_CH724127.1"/>
</dbReference>
<dbReference type="Pfam" id="PF00593">
    <property type="entry name" value="TonB_dep_Rec_b-barrel"/>
    <property type="match status" value="1"/>
</dbReference>
<evidence type="ECO:0000256" key="6">
    <source>
        <dbReference type="ARBA" id="ARBA00022692"/>
    </source>
</evidence>
<evidence type="ECO:0000256" key="16">
    <source>
        <dbReference type="SAM" id="SignalP"/>
    </source>
</evidence>
<keyword evidence="7 16" id="KW-0732">Signal</keyword>
<organism evidence="19 20">
    <name type="scientific">Neptuniibacter caesariensis</name>
    <dbReference type="NCBI Taxonomy" id="207954"/>
    <lineage>
        <taxon>Bacteria</taxon>
        <taxon>Pseudomonadati</taxon>
        <taxon>Pseudomonadota</taxon>
        <taxon>Gammaproteobacteria</taxon>
        <taxon>Oceanospirillales</taxon>
        <taxon>Oceanospirillaceae</taxon>
        <taxon>Neptuniibacter</taxon>
    </lineage>
</organism>
<dbReference type="PANTHER" id="PTHR32552:SF68">
    <property type="entry name" value="FERRICHROME OUTER MEMBRANE TRANSPORTER_PHAGE RECEPTOR"/>
    <property type="match status" value="1"/>
</dbReference>
<keyword evidence="12" id="KW-0675">Receptor</keyword>
<name>A0A7U8GSY1_NEPCE</name>
<evidence type="ECO:0000256" key="8">
    <source>
        <dbReference type="ARBA" id="ARBA00023004"/>
    </source>
</evidence>
<dbReference type="InterPro" id="IPR039426">
    <property type="entry name" value="TonB-dep_rcpt-like"/>
</dbReference>
<dbReference type="Gene3D" id="2.40.170.20">
    <property type="entry name" value="TonB-dependent receptor, beta-barrel domain"/>
    <property type="match status" value="1"/>
</dbReference>
<evidence type="ECO:0000256" key="12">
    <source>
        <dbReference type="ARBA" id="ARBA00023170"/>
    </source>
</evidence>
<dbReference type="Proteomes" id="UP000002171">
    <property type="component" value="Unassembled WGS sequence"/>
</dbReference>
<dbReference type="EMBL" id="AAOW01000005">
    <property type="protein sequence ID" value="EAR61856.1"/>
    <property type="molecule type" value="Genomic_DNA"/>
</dbReference>
<dbReference type="InterPro" id="IPR036942">
    <property type="entry name" value="Beta-barrel_TonB_sf"/>
</dbReference>
<reference evidence="19 20" key="1">
    <citation type="submission" date="2006-02" db="EMBL/GenBank/DDBJ databases">
        <authorList>
            <person name="Pinhassi J."/>
            <person name="Pedros-Alio C."/>
            <person name="Ferriera S."/>
            <person name="Johnson J."/>
            <person name="Kravitz S."/>
            <person name="Halpern A."/>
            <person name="Remington K."/>
            <person name="Beeson K."/>
            <person name="Tran B."/>
            <person name="Rogers Y.-H."/>
            <person name="Friedman R."/>
            <person name="Venter J.C."/>
        </authorList>
    </citation>
    <scope>NUCLEOTIDE SEQUENCE [LARGE SCALE GENOMIC DNA]</scope>
    <source>
        <strain evidence="19 20">MED92</strain>
    </source>
</reference>
<dbReference type="OrthoDB" id="6127007at2"/>
<evidence type="ECO:0000313" key="20">
    <source>
        <dbReference type="Proteomes" id="UP000002171"/>
    </source>
</evidence>
<comment type="similarity">
    <text evidence="2 14 15">Belongs to the TonB-dependent receptor family.</text>
</comment>
<evidence type="ECO:0000256" key="10">
    <source>
        <dbReference type="ARBA" id="ARBA00023077"/>
    </source>
</evidence>
<evidence type="ECO:0000256" key="14">
    <source>
        <dbReference type="PROSITE-ProRule" id="PRU01360"/>
    </source>
</evidence>
<keyword evidence="4 14" id="KW-1134">Transmembrane beta strand</keyword>
<comment type="caution">
    <text evidence="19">The sequence shown here is derived from an EMBL/GenBank/DDBJ whole genome shotgun (WGS) entry which is preliminary data.</text>
</comment>
<evidence type="ECO:0000256" key="4">
    <source>
        <dbReference type="ARBA" id="ARBA00022452"/>
    </source>
</evidence>
<dbReference type="InterPro" id="IPR037066">
    <property type="entry name" value="Plug_dom_sf"/>
</dbReference>
<evidence type="ECO:0000259" key="17">
    <source>
        <dbReference type="Pfam" id="PF00593"/>
    </source>
</evidence>
<dbReference type="GO" id="GO:0015891">
    <property type="term" value="P:siderophore transport"/>
    <property type="evidence" value="ECO:0007669"/>
    <property type="project" value="InterPro"/>
</dbReference>
<evidence type="ECO:0000256" key="5">
    <source>
        <dbReference type="ARBA" id="ARBA00022496"/>
    </source>
</evidence>
<feature type="domain" description="TonB-dependent receptor-like beta-barrel" evidence="17">
    <location>
        <begin position="234"/>
        <end position="651"/>
    </location>
</feature>
<accession>A0A7U8GSY1</accession>
<evidence type="ECO:0000313" key="19">
    <source>
        <dbReference type="EMBL" id="EAR61856.1"/>
    </source>
</evidence>
<dbReference type="PANTHER" id="PTHR32552">
    <property type="entry name" value="FERRICHROME IRON RECEPTOR-RELATED"/>
    <property type="match status" value="1"/>
</dbReference>
<keyword evidence="10 15" id="KW-0798">TonB box</keyword>
<dbReference type="CDD" id="cd01347">
    <property type="entry name" value="ligand_gated_channel"/>
    <property type="match status" value="1"/>
</dbReference>
<feature type="chain" id="PRO_5031337961" evidence="16">
    <location>
        <begin position="26"/>
        <end position="683"/>
    </location>
</feature>
<keyword evidence="13 14" id="KW-0998">Cell outer membrane</keyword>
<keyword evidence="8" id="KW-0408">Iron</keyword>
<keyword evidence="20" id="KW-1185">Reference proteome</keyword>
<evidence type="ECO:0000256" key="9">
    <source>
        <dbReference type="ARBA" id="ARBA00023065"/>
    </source>
</evidence>
<evidence type="ECO:0000256" key="11">
    <source>
        <dbReference type="ARBA" id="ARBA00023136"/>
    </source>
</evidence>
<dbReference type="SUPFAM" id="SSF56935">
    <property type="entry name" value="Porins"/>
    <property type="match status" value="1"/>
</dbReference>
<dbReference type="NCBIfam" id="TIGR01783">
    <property type="entry name" value="TonB-siderophor"/>
    <property type="match status" value="1"/>
</dbReference>
<dbReference type="InterPro" id="IPR012910">
    <property type="entry name" value="Plug_dom"/>
</dbReference>
<keyword evidence="9" id="KW-0406">Ion transport</keyword>
<evidence type="ECO:0000256" key="1">
    <source>
        <dbReference type="ARBA" id="ARBA00004571"/>
    </source>
</evidence>
<keyword evidence="6 14" id="KW-0812">Transmembrane</keyword>
<dbReference type="Gene3D" id="2.170.130.10">
    <property type="entry name" value="TonB-dependent receptor, plug domain"/>
    <property type="match status" value="1"/>
</dbReference>
<feature type="domain" description="TonB-dependent receptor plug" evidence="18">
    <location>
        <begin position="61"/>
        <end position="160"/>
    </location>
</feature>